<evidence type="ECO:0000313" key="2">
    <source>
        <dbReference type="EMBL" id="QDT09580.1"/>
    </source>
</evidence>
<dbReference type="OrthoDB" id="240996at2"/>
<reference evidence="2 3" key="1">
    <citation type="submission" date="2019-02" db="EMBL/GenBank/DDBJ databases">
        <title>Deep-cultivation of Planctomycetes and their phenomic and genomic characterization uncovers novel biology.</title>
        <authorList>
            <person name="Wiegand S."/>
            <person name="Jogler M."/>
            <person name="Boedeker C."/>
            <person name="Pinto D."/>
            <person name="Vollmers J."/>
            <person name="Rivas-Marin E."/>
            <person name="Kohn T."/>
            <person name="Peeters S.H."/>
            <person name="Heuer A."/>
            <person name="Rast P."/>
            <person name="Oberbeckmann S."/>
            <person name="Bunk B."/>
            <person name="Jeske O."/>
            <person name="Meyerdierks A."/>
            <person name="Storesund J.E."/>
            <person name="Kallscheuer N."/>
            <person name="Luecker S."/>
            <person name="Lage O.M."/>
            <person name="Pohl T."/>
            <person name="Merkel B.J."/>
            <person name="Hornburger P."/>
            <person name="Mueller R.-W."/>
            <person name="Bruemmer F."/>
            <person name="Labrenz M."/>
            <person name="Spormann A.M."/>
            <person name="Op den Camp H."/>
            <person name="Overmann J."/>
            <person name="Amann R."/>
            <person name="Jetten M.S.M."/>
            <person name="Mascher T."/>
            <person name="Medema M.H."/>
            <person name="Devos D.P."/>
            <person name="Kaster A.-K."/>
            <person name="Ovreas L."/>
            <person name="Rohde M."/>
            <person name="Galperin M.Y."/>
            <person name="Jogler C."/>
        </authorList>
    </citation>
    <scope>NUCLEOTIDE SEQUENCE [LARGE SCALE GENOMIC DNA]</scope>
    <source>
        <strain evidence="2 3">K23_9</strain>
    </source>
</reference>
<evidence type="ECO:0008006" key="4">
    <source>
        <dbReference type="Google" id="ProtNLM"/>
    </source>
</evidence>
<organism evidence="2 3">
    <name type="scientific">Stieleria marina</name>
    <dbReference type="NCBI Taxonomy" id="1930275"/>
    <lineage>
        <taxon>Bacteria</taxon>
        <taxon>Pseudomonadati</taxon>
        <taxon>Planctomycetota</taxon>
        <taxon>Planctomycetia</taxon>
        <taxon>Pirellulales</taxon>
        <taxon>Pirellulaceae</taxon>
        <taxon>Stieleria</taxon>
    </lineage>
</organism>
<accession>A0A517NR29</accession>
<feature type="compositionally biased region" description="Acidic residues" evidence="1">
    <location>
        <begin position="440"/>
        <end position="450"/>
    </location>
</feature>
<dbReference type="RefSeq" id="WP_145417118.1">
    <property type="nucleotide sequence ID" value="NZ_CP036526.1"/>
</dbReference>
<gene>
    <name evidence="2" type="ORF">K239x_15260</name>
</gene>
<dbReference type="AlphaFoldDB" id="A0A517NR29"/>
<evidence type="ECO:0000313" key="3">
    <source>
        <dbReference type="Proteomes" id="UP000319817"/>
    </source>
</evidence>
<feature type="region of interest" description="Disordered" evidence="1">
    <location>
        <begin position="245"/>
        <end position="270"/>
    </location>
</feature>
<feature type="region of interest" description="Disordered" evidence="1">
    <location>
        <begin position="426"/>
        <end position="450"/>
    </location>
</feature>
<dbReference type="Gene3D" id="3.40.50.11440">
    <property type="match status" value="1"/>
</dbReference>
<keyword evidence="3" id="KW-1185">Reference proteome</keyword>
<dbReference type="InterPro" id="IPR043166">
    <property type="entry name" value="LarA-like_C"/>
</dbReference>
<name>A0A517NR29_9BACT</name>
<evidence type="ECO:0000256" key="1">
    <source>
        <dbReference type="SAM" id="MobiDB-lite"/>
    </source>
</evidence>
<dbReference type="Proteomes" id="UP000319817">
    <property type="component" value="Chromosome"/>
</dbReference>
<protein>
    <recommendedName>
        <fullName evidence="4">LarA-like N-terminal domain-containing protein</fullName>
    </recommendedName>
</protein>
<sequence>MNPEPSQQVRVNDLTASLEAKKVWEFDSGTKTVCKDVAGQTHATLQSPLGFPSIEAAIVAGDRVALAVDPNVPQIAEVIVGILKTLAMSEAGDIDIVLWDEASDATITAIKDVAGETVSVHKHKSSQRDSLRYLAADVEATPIYLNRLLVDADFVLPVVSSRQIDITGDRDLTGVFPALADSATRLRHQRRVIDAAASQNEEELQIPWLLGVHLIVAVTANDDGVAGEILAGTPDAIRKQLASKNPANDQFTKGQAATSQNASEPTKGDSFPPLADLVIASIDGDQQQQTWANAARALAASSRHVSDEGTIVLWTAIDEPPRGMLARLDDFDEPFSLLDQHVQETQGDENENDFPLWDAQLGAASTFTRVLAEHRVVLRSLLTREQIEPLGVGVIADQSELTRLSQSFVTCGIIRSAQFADGAVDAPHLSGTSDQSDAPSADDDAVADTD</sequence>
<dbReference type="EMBL" id="CP036526">
    <property type="protein sequence ID" value="QDT09580.1"/>
    <property type="molecule type" value="Genomic_DNA"/>
</dbReference>
<dbReference type="Gene3D" id="3.90.226.30">
    <property type="match status" value="1"/>
</dbReference>
<feature type="compositionally biased region" description="Polar residues" evidence="1">
    <location>
        <begin position="245"/>
        <end position="264"/>
    </location>
</feature>
<proteinExistence type="predicted"/>